<dbReference type="Proteomes" id="UP001207930">
    <property type="component" value="Unassembled WGS sequence"/>
</dbReference>
<accession>A0ABT3FU57</accession>
<comment type="caution">
    <text evidence="6">The sequence shown here is derived from an EMBL/GenBank/DDBJ whole genome shotgun (WGS) entry which is preliminary data.</text>
</comment>
<dbReference type="EMBL" id="JAPDDS010000015">
    <property type="protein sequence ID" value="MCW1887124.1"/>
    <property type="molecule type" value="Genomic_DNA"/>
</dbReference>
<dbReference type="RefSeq" id="WP_264503079.1">
    <property type="nucleotide sequence ID" value="NZ_JAPDDS010000015.1"/>
</dbReference>
<evidence type="ECO:0000256" key="4">
    <source>
        <dbReference type="ARBA" id="ARBA00023163"/>
    </source>
</evidence>
<keyword evidence="2" id="KW-0805">Transcription regulation</keyword>
<proteinExistence type="inferred from homology"/>
<dbReference type="SUPFAM" id="SSF53850">
    <property type="entry name" value="Periplasmic binding protein-like II"/>
    <property type="match status" value="1"/>
</dbReference>
<evidence type="ECO:0000313" key="7">
    <source>
        <dbReference type="Proteomes" id="UP001207930"/>
    </source>
</evidence>
<evidence type="ECO:0000256" key="3">
    <source>
        <dbReference type="ARBA" id="ARBA00023125"/>
    </source>
</evidence>
<evidence type="ECO:0000256" key="2">
    <source>
        <dbReference type="ARBA" id="ARBA00023015"/>
    </source>
</evidence>
<protein>
    <submittedName>
        <fullName evidence="6">Substrate-binding domain-containing protein</fullName>
    </submittedName>
</protein>
<dbReference type="Pfam" id="PF03466">
    <property type="entry name" value="LysR_substrate"/>
    <property type="match status" value="1"/>
</dbReference>
<evidence type="ECO:0000259" key="5">
    <source>
        <dbReference type="Pfam" id="PF03466"/>
    </source>
</evidence>
<gene>
    <name evidence="6" type="ORF">OKA04_20465</name>
</gene>
<reference evidence="6 7" key="1">
    <citation type="submission" date="2022-10" db="EMBL/GenBank/DDBJ databases">
        <title>Luteolibacter flavescens strain MCCC 1K03193, whole genome shotgun sequencing project.</title>
        <authorList>
            <person name="Zhao G."/>
            <person name="Shen L."/>
        </authorList>
    </citation>
    <scope>NUCLEOTIDE SEQUENCE [LARGE SCALE GENOMIC DNA]</scope>
    <source>
        <strain evidence="6 7">MCCC 1K03193</strain>
    </source>
</reference>
<dbReference type="CDD" id="cd05466">
    <property type="entry name" value="PBP2_LTTR_substrate"/>
    <property type="match status" value="1"/>
</dbReference>
<comment type="similarity">
    <text evidence="1">Belongs to the LysR transcriptional regulatory family.</text>
</comment>
<dbReference type="PANTHER" id="PTHR30126">
    <property type="entry name" value="HTH-TYPE TRANSCRIPTIONAL REGULATOR"/>
    <property type="match status" value="1"/>
</dbReference>
<dbReference type="InterPro" id="IPR005119">
    <property type="entry name" value="LysR_subst-bd"/>
</dbReference>
<sequence>MERELDAMRGMKQRQIRIGAPYSLFECLLPAVVREFQDYFPDCEPVVVAGDSRELLPRLAAGDLDLAFGLRQASPDGKFFLPVFRDCMAFLVGPAHPWSDGEEPSAEAMAGMQYLLHARTAETGPMVADYFWKLRVKPRDPVVVGDMGSLSALLRTGHGVGIAAPWVARRELDAGRLVQVKVPGAPIERRWGIYTTDYREPSAVEQVFIELATFAAKLLG</sequence>
<dbReference type="Gene3D" id="3.40.190.10">
    <property type="entry name" value="Periplasmic binding protein-like II"/>
    <property type="match status" value="2"/>
</dbReference>
<evidence type="ECO:0000313" key="6">
    <source>
        <dbReference type="EMBL" id="MCW1887124.1"/>
    </source>
</evidence>
<organism evidence="6 7">
    <name type="scientific">Luteolibacter flavescens</name>
    <dbReference type="NCBI Taxonomy" id="1859460"/>
    <lineage>
        <taxon>Bacteria</taxon>
        <taxon>Pseudomonadati</taxon>
        <taxon>Verrucomicrobiota</taxon>
        <taxon>Verrucomicrobiia</taxon>
        <taxon>Verrucomicrobiales</taxon>
        <taxon>Verrucomicrobiaceae</taxon>
        <taxon>Luteolibacter</taxon>
    </lineage>
</organism>
<name>A0ABT3FU57_9BACT</name>
<keyword evidence="7" id="KW-1185">Reference proteome</keyword>
<dbReference type="PANTHER" id="PTHR30126:SF40">
    <property type="entry name" value="HTH-TYPE TRANSCRIPTIONAL REGULATOR GLTR"/>
    <property type="match status" value="1"/>
</dbReference>
<keyword evidence="4" id="KW-0804">Transcription</keyword>
<keyword evidence="3" id="KW-0238">DNA-binding</keyword>
<evidence type="ECO:0000256" key="1">
    <source>
        <dbReference type="ARBA" id="ARBA00009437"/>
    </source>
</evidence>
<feature type="domain" description="LysR substrate-binding" evidence="5">
    <location>
        <begin position="12"/>
        <end position="212"/>
    </location>
</feature>